<keyword evidence="6" id="KW-0808">Transferase</keyword>
<dbReference type="SMART" id="SM00304">
    <property type="entry name" value="HAMP"/>
    <property type="match status" value="1"/>
</dbReference>
<dbReference type="SUPFAM" id="SSF47384">
    <property type="entry name" value="Homodimeric domain of signal transducing histidine kinase"/>
    <property type="match status" value="1"/>
</dbReference>
<dbReference type="PANTHER" id="PTHR45528">
    <property type="entry name" value="SENSOR HISTIDINE KINASE CPXA"/>
    <property type="match status" value="1"/>
</dbReference>
<comment type="subcellular location">
    <subcellularLocation>
        <location evidence="2">Cell membrane</location>
        <topology evidence="2">Multi-pass membrane protein</topology>
    </subcellularLocation>
</comment>
<evidence type="ECO:0000259" key="16">
    <source>
        <dbReference type="PROSITE" id="PS50885"/>
    </source>
</evidence>
<dbReference type="EMBL" id="BMBA01000006">
    <property type="protein sequence ID" value="GFZ33601.1"/>
    <property type="molecule type" value="Genomic_DNA"/>
</dbReference>
<evidence type="ECO:0000256" key="9">
    <source>
        <dbReference type="ARBA" id="ARBA00022777"/>
    </source>
</evidence>
<gene>
    <name evidence="17" type="ORF">CSC2_41270</name>
</gene>
<dbReference type="InterPro" id="IPR005467">
    <property type="entry name" value="His_kinase_dom"/>
</dbReference>
<dbReference type="Gene3D" id="6.10.340.10">
    <property type="match status" value="1"/>
</dbReference>
<dbReference type="PRINTS" id="PR00344">
    <property type="entry name" value="BCTRLSENSOR"/>
</dbReference>
<evidence type="ECO:0000256" key="13">
    <source>
        <dbReference type="ARBA" id="ARBA00023136"/>
    </source>
</evidence>
<comment type="caution">
    <text evidence="17">The sequence shown here is derived from an EMBL/GenBank/DDBJ whole genome shotgun (WGS) entry which is preliminary data.</text>
</comment>
<evidence type="ECO:0000256" key="11">
    <source>
        <dbReference type="ARBA" id="ARBA00022989"/>
    </source>
</evidence>
<dbReference type="Gene3D" id="3.30.565.10">
    <property type="entry name" value="Histidine kinase-like ATPase, C-terminal domain"/>
    <property type="match status" value="1"/>
</dbReference>
<evidence type="ECO:0000256" key="6">
    <source>
        <dbReference type="ARBA" id="ARBA00022679"/>
    </source>
</evidence>
<feature type="domain" description="HAMP" evidence="16">
    <location>
        <begin position="111"/>
        <end position="164"/>
    </location>
</feature>
<dbReference type="Gene3D" id="1.10.287.130">
    <property type="match status" value="1"/>
</dbReference>
<protein>
    <recommendedName>
        <fullName evidence="3">histidine kinase</fullName>
        <ecNumber evidence="3">2.7.13.3</ecNumber>
    </recommendedName>
</protein>
<dbReference type="InterPro" id="IPR003661">
    <property type="entry name" value="HisK_dim/P_dom"/>
</dbReference>
<evidence type="ECO:0000256" key="1">
    <source>
        <dbReference type="ARBA" id="ARBA00000085"/>
    </source>
</evidence>
<dbReference type="InterPro" id="IPR004358">
    <property type="entry name" value="Sig_transdc_His_kin-like_C"/>
</dbReference>
<evidence type="ECO:0000313" key="18">
    <source>
        <dbReference type="Proteomes" id="UP000663802"/>
    </source>
</evidence>
<keyword evidence="12" id="KW-0902">Two-component regulatory system</keyword>
<dbReference type="InterPro" id="IPR036097">
    <property type="entry name" value="HisK_dim/P_sf"/>
</dbReference>
<dbReference type="PANTHER" id="PTHR45528:SF1">
    <property type="entry name" value="SENSOR HISTIDINE KINASE CPXA"/>
    <property type="match status" value="1"/>
</dbReference>
<dbReference type="SMART" id="SM00387">
    <property type="entry name" value="HATPase_c"/>
    <property type="match status" value="1"/>
</dbReference>
<evidence type="ECO:0000256" key="10">
    <source>
        <dbReference type="ARBA" id="ARBA00022840"/>
    </source>
</evidence>
<sequence length="381" mass="41956">MKVFSRISLRIRITLLAGAILLLCSIILTLGASYNAHTQLNNVTLASPYGVVEKAPISGEIEFHPSDVAIAVPSTKVAVLTAAKKQFDIVNVLILGGVSVFGMVLVYIVAGKSLRPIHELSKTVSMVGEDNLQKRIPNLYTRDEVGILGNSFNAMLDRLEESFVKQKRFSANAAHELKTPLSTINASIQVLHLDKNPAASDYEETFETIERNVKRLIMVVDDLMKLYDENDQLEIVPIDLKGMFEAIICELSPVIENRNIETELTCGLKTVKGNQVLIYRAFFNLIENAAKYNKDGGKIVIEAKREGEVGKITIADTGNGIPAYELQQIFEPFYRVSKSRSRKTGGAGLGLSIVKTIIEKHGWKVSVNSELGEGSTFTIIF</sequence>
<dbReference type="PROSITE" id="PS50885">
    <property type="entry name" value="HAMP"/>
    <property type="match status" value="1"/>
</dbReference>
<dbReference type="Proteomes" id="UP000663802">
    <property type="component" value="Unassembled WGS sequence"/>
</dbReference>
<evidence type="ECO:0000256" key="12">
    <source>
        <dbReference type="ARBA" id="ARBA00023012"/>
    </source>
</evidence>
<dbReference type="RefSeq" id="WP_206871964.1">
    <property type="nucleotide sequence ID" value="NZ_BMBA01000006.1"/>
</dbReference>
<dbReference type="SUPFAM" id="SSF158472">
    <property type="entry name" value="HAMP domain-like"/>
    <property type="match status" value="1"/>
</dbReference>
<evidence type="ECO:0000256" key="4">
    <source>
        <dbReference type="ARBA" id="ARBA00022475"/>
    </source>
</evidence>
<dbReference type="InterPro" id="IPR036890">
    <property type="entry name" value="HATPase_C_sf"/>
</dbReference>
<keyword evidence="11 14" id="KW-1133">Transmembrane helix</keyword>
<reference evidence="17 18" key="1">
    <citation type="journal article" date="2021" name="Int. J. Syst. Evol. Microbiol.">
        <title>Clostridium zeae sp. nov., isolated from corn silage.</title>
        <authorList>
            <person name="Kobayashi H."/>
            <person name="Tanizawa Y."/>
            <person name="Yagura M."/>
            <person name="Sakamoto M."/>
            <person name="Ohkuma M."/>
            <person name="Tohno M."/>
        </authorList>
    </citation>
    <scope>NUCLEOTIDE SEQUENCE [LARGE SCALE GENOMIC DNA]</scope>
    <source>
        <strain evidence="17 18">CSC2</strain>
    </source>
</reference>
<dbReference type="SUPFAM" id="SSF55874">
    <property type="entry name" value="ATPase domain of HSP90 chaperone/DNA topoisomerase II/histidine kinase"/>
    <property type="match status" value="1"/>
</dbReference>
<dbReference type="CDD" id="cd00075">
    <property type="entry name" value="HATPase"/>
    <property type="match status" value="1"/>
</dbReference>
<keyword evidence="4" id="KW-1003">Cell membrane</keyword>
<evidence type="ECO:0000256" key="7">
    <source>
        <dbReference type="ARBA" id="ARBA00022692"/>
    </source>
</evidence>
<keyword evidence="18" id="KW-1185">Reference proteome</keyword>
<keyword evidence="5" id="KW-0597">Phosphoprotein</keyword>
<keyword evidence="8" id="KW-0547">Nucleotide-binding</keyword>
<dbReference type="InterPro" id="IPR003660">
    <property type="entry name" value="HAMP_dom"/>
</dbReference>
<dbReference type="EC" id="2.7.13.3" evidence="3"/>
<dbReference type="SMART" id="SM00388">
    <property type="entry name" value="HisKA"/>
    <property type="match status" value="1"/>
</dbReference>
<feature type="transmembrane region" description="Helical" evidence="14">
    <location>
        <begin position="89"/>
        <end position="110"/>
    </location>
</feature>
<evidence type="ECO:0000256" key="2">
    <source>
        <dbReference type="ARBA" id="ARBA00004651"/>
    </source>
</evidence>
<dbReference type="InterPro" id="IPR003594">
    <property type="entry name" value="HATPase_dom"/>
</dbReference>
<dbReference type="InterPro" id="IPR050398">
    <property type="entry name" value="HssS/ArlS-like"/>
</dbReference>
<name>A0ABQ1EFN1_9CLOT</name>
<keyword evidence="9" id="KW-0418">Kinase</keyword>
<proteinExistence type="predicted"/>
<evidence type="ECO:0000259" key="15">
    <source>
        <dbReference type="PROSITE" id="PS50109"/>
    </source>
</evidence>
<dbReference type="Pfam" id="PF00672">
    <property type="entry name" value="HAMP"/>
    <property type="match status" value="1"/>
</dbReference>
<keyword evidence="7 14" id="KW-0812">Transmembrane</keyword>
<dbReference type="CDD" id="cd00082">
    <property type="entry name" value="HisKA"/>
    <property type="match status" value="1"/>
</dbReference>
<dbReference type="CDD" id="cd06225">
    <property type="entry name" value="HAMP"/>
    <property type="match status" value="1"/>
</dbReference>
<dbReference type="PROSITE" id="PS50109">
    <property type="entry name" value="HIS_KIN"/>
    <property type="match status" value="1"/>
</dbReference>
<dbReference type="Pfam" id="PF02518">
    <property type="entry name" value="HATPase_c"/>
    <property type="match status" value="1"/>
</dbReference>
<evidence type="ECO:0000256" key="14">
    <source>
        <dbReference type="SAM" id="Phobius"/>
    </source>
</evidence>
<evidence type="ECO:0000256" key="5">
    <source>
        <dbReference type="ARBA" id="ARBA00022553"/>
    </source>
</evidence>
<comment type="catalytic activity">
    <reaction evidence="1">
        <text>ATP + protein L-histidine = ADP + protein N-phospho-L-histidine.</text>
        <dbReference type="EC" id="2.7.13.3"/>
    </reaction>
</comment>
<dbReference type="Pfam" id="PF00512">
    <property type="entry name" value="HisKA"/>
    <property type="match status" value="1"/>
</dbReference>
<keyword evidence="13 14" id="KW-0472">Membrane</keyword>
<keyword evidence="10" id="KW-0067">ATP-binding</keyword>
<evidence type="ECO:0000256" key="3">
    <source>
        <dbReference type="ARBA" id="ARBA00012438"/>
    </source>
</evidence>
<accession>A0ABQ1EFN1</accession>
<organism evidence="17 18">
    <name type="scientific">Clostridium zeae</name>
    <dbReference type="NCBI Taxonomy" id="2759022"/>
    <lineage>
        <taxon>Bacteria</taxon>
        <taxon>Bacillati</taxon>
        <taxon>Bacillota</taxon>
        <taxon>Clostridia</taxon>
        <taxon>Eubacteriales</taxon>
        <taxon>Clostridiaceae</taxon>
        <taxon>Clostridium</taxon>
    </lineage>
</organism>
<evidence type="ECO:0000256" key="8">
    <source>
        <dbReference type="ARBA" id="ARBA00022741"/>
    </source>
</evidence>
<evidence type="ECO:0000313" key="17">
    <source>
        <dbReference type="EMBL" id="GFZ33601.1"/>
    </source>
</evidence>
<feature type="domain" description="Histidine kinase" evidence="15">
    <location>
        <begin position="172"/>
        <end position="381"/>
    </location>
</feature>